<evidence type="ECO:0000313" key="1">
    <source>
        <dbReference type="EMBL" id="RXJ60805.1"/>
    </source>
</evidence>
<comment type="caution">
    <text evidence="1">The sequence shown here is derived from an EMBL/GenBank/DDBJ whole genome shotgun (WGS) entry which is preliminary data.</text>
</comment>
<protein>
    <submittedName>
        <fullName evidence="1">Uncharacterized protein</fullName>
    </submittedName>
</protein>
<dbReference type="RefSeq" id="WP_128994940.1">
    <property type="nucleotide sequence ID" value="NZ_PDKN01000001.1"/>
</dbReference>
<reference evidence="1 2" key="1">
    <citation type="submission" date="2017-10" db="EMBL/GenBank/DDBJ databases">
        <title>Genomics of the genus Arcobacter.</title>
        <authorList>
            <person name="Perez-Cataluna A."/>
            <person name="Figueras M.J."/>
        </authorList>
    </citation>
    <scope>NUCLEOTIDE SEQUENCE [LARGE SCALE GENOMIC DNA]</scope>
    <source>
        <strain evidence="1 2">CECT 8987</strain>
    </source>
</reference>
<proteinExistence type="predicted"/>
<accession>A0A4Q0XV08</accession>
<keyword evidence="2" id="KW-1185">Reference proteome</keyword>
<dbReference type="Proteomes" id="UP000290657">
    <property type="component" value="Unassembled WGS sequence"/>
</dbReference>
<sequence length="256" mass="30018">MKKDFTAKDFDTVYFMTSGHENHELLKAKEYLKEIQMSFNIGDVNDSLDNFTDEKTLFEIYKESVFSANSLAFLEQIKYMTSSDGLNTTFVEKASFNGNEQDNYIFLERNLINHAKEFITAIWDCCLLLKMAHAKKEHSYLMDAFNRLFAQLTKEKTGDETHYKKHEDALDMICELVLFMQTYMSDFLIFAIKAKVSFSSKKKLEMANKKFAKTVLKSTKIAYRHQLFEQIRSKNYQLLLKLLIDQKNNELRLSAQ</sequence>
<dbReference type="EMBL" id="PDKN01000001">
    <property type="protein sequence ID" value="RXJ60805.1"/>
    <property type="molecule type" value="Genomic_DNA"/>
</dbReference>
<gene>
    <name evidence="1" type="ORF">CRV04_01975</name>
</gene>
<name>A0A4Q0XV08_9BACT</name>
<evidence type="ECO:0000313" key="2">
    <source>
        <dbReference type="Proteomes" id="UP000290657"/>
    </source>
</evidence>
<organism evidence="1 2">
    <name type="scientific">Candidatus Marinarcus aquaticus</name>
    <dbReference type="NCBI Taxonomy" id="2044504"/>
    <lineage>
        <taxon>Bacteria</taxon>
        <taxon>Pseudomonadati</taxon>
        <taxon>Campylobacterota</taxon>
        <taxon>Epsilonproteobacteria</taxon>
        <taxon>Campylobacterales</taxon>
        <taxon>Arcobacteraceae</taxon>
        <taxon>Candidatus Marinarcus</taxon>
    </lineage>
</organism>
<dbReference type="AlphaFoldDB" id="A0A4Q0XV08"/>